<dbReference type="EC" id="3.5.1.28" evidence="3"/>
<evidence type="ECO:0000259" key="2">
    <source>
        <dbReference type="SMART" id="SM00646"/>
    </source>
</evidence>
<keyword evidence="1 3" id="KW-0378">Hydrolase</keyword>
<gene>
    <name evidence="3" type="primary">cwlD</name>
    <name evidence="3" type="ORF">WDJ61_00920</name>
</gene>
<accession>A0ABZ2N7G3</accession>
<evidence type="ECO:0000313" key="3">
    <source>
        <dbReference type="EMBL" id="WXB93316.1"/>
    </source>
</evidence>
<dbReference type="Pfam" id="PF01520">
    <property type="entry name" value="Amidase_3"/>
    <property type="match status" value="1"/>
</dbReference>
<proteinExistence type="predicted"/>
<sequence length="234" mass="26619">MKRWKKFSAICLAAAVLIFLFQYFIADRNSWKPWNLPLSGKTIYLDAGHGGPDGGAGDEEVLEKDVALAVAEKVRDYLQEQGAIVLMTRERDKDLADPDTKAYRTRKTEDLKERLRLINESKADLFVSIHLNAIPSPRWRGAQTFFMPTLQENEELAKAIQGEMVLNLENTTRMAKAINHVYLMKYANKPGALVEIGFLSNPAEKRDLMMEEYQAKVAASIYKGVMKYLDDEQK</sequence>
<dbReference type="InterPro" id="IPR002508">
    <property type="entry name" value="MurNAc-LAA_cat"/>
</dbReference>
<feature type="domain" description="MurNAc-LAA" evidence="2">
    <location>
        <begin position="115"/>
        <end position="226"/>
    </location>
</feature>
<dbReference type="Gene3D" id="3.40.630.40">
    <property type="entry name" value="Zn-dependent exopeptidases"/>
    <property type="match status" value="1"/>
</dbReference>
<dbReference type="InterPro" id="IPR014234">
    <property type="entry name" value="Spore_CwlD"/>
</dbReference>
<organism evidence="3 4">
    <name type="scientific">Bacillus kandeliae</name>
    <dbReference type="NCBI Taxonomy" id="3129297"/>
    <lineage>
        <taxon>Bacteria</taxon>
        <taxon>Bacillati</taxon>
        <taxon>Bacillota</taxon>
        <taxon>Bacilli</taxon>
        <taxon>Bacillales</taxon>
        <taxon>Bacillaceae</taxon>
        <taxon>Bacillus</taxon>
    </lineage>
</organism>
<dbReference type="Proteomes" id="UP001387364">
    <property type="component" value="Chromosome"/>
</dbReference>
<dbReference type="NCBIfam" id="TIGR02883">
    <property type="entry name" value="spore_cwlD"/>
    <property type="match status" value="1"/>
</dbReference>
<dbReference type="InterPro" id="IPR050695">
    <property type="entry name" value="N-acetylmuramoyl_amidase_3"/>
</dbReference>
<dbReference type="CDD" id="cd02696">
    <property type="entry name" value="MurNAc-LAA"/>
    <property type="match status" value="1"/>
</dbReference>
<dbReference type="RefSeq" id="WP_338752642.1">
    <property type="nucleotide sequence ID" value="NZ_CP147404.1"/>
</dbReference>
<protein>
    <submittedName>
        <fullName evidence="3">N-acetylmuramoyl-L-alanine amidase CwlD</fullName>
        <ecNumber evidence="3">3.5.1.28</ecNumber>
    </submittedName>
</protein>
<reference evidence="3 4" key="1">
    <citation type="submission" date="2024-02" db="EMBL/GenBank/DDBJ databases">
        <title>Seven novel Bacillus-like species.</title>
        <authorList>
            <person name="Liu G."/>
        </authorList>
    </citation>
    <scope>NUCLEOTIDE SEQUENCE [LARGE SCALE GENOMIC DNA]</scope>
    <source>
        <strain evidence="3 4">FJAT-52991</strain>
    </source>
</reference>
<dbReference type="GO" id="GO:0008745">
    <property type="term" value="F:N-acetylmuramoyl-L-alanine amidase activity"/>
    <property type="evidence" value="ECO:0007669"/>
    <property type="project" value="UniProtKB-EC"/>
</dbReference>
<dbReference type="SMART" id="SM00646">
    <property type="entry name" value="Ami_3"/>
    <property type="match status" value="1"/>
</dbReference>
<dbReference type="PANTHER" id="PTHR30404">
    <property type="entry name" value="N-ACETYLMURAMOYL-L-ALANINE AMIDASE"/>
    <property type="match status" value="1"/>
</dbReference>
<keyword evidence="4" id="KW-1185">Reference proteome</keyword>
<name>A0ABZ2N7G3_9BACI</name>
<dbReference type="EMBL" id="CP147404">
    <property type="protein sequence ID" value="WXB93316.1"/>
    <property type="molecule type" value="Genomic_DNA"/>
</dbReference>
<evidence type="ECO:0000313" key="4">
    <source>
        <dbReference type="Proteomes" id="UP001387364"/>
    </source>
</evidence>
<dbReference type="PANTHER" id="PTHR30404:SF0">
    <property type="entry name" value="N-ACETYLMURAMOYL-L-ALANINE AMIDASE AMIC"/>
    <property type="match status" value="1"/>
</dbReference>
<dbReference type="SUPFAM" id="SSF53187">
    <property type="entry name" value="Zn-dependent exopeptidases"/>
    <property type="match status" value="1"/>
</dbReference>
<evidence type="ECO:0000256" key="1">
    <source>
        <dbReference type="ARBA" id="ARBA00022801"/>
    </source>
</evidence>